<dbReference type="PRINTS" id="PR00040">
    <property type="entry name" value="HTHMERR"/>
</dbReference>
<dbReference type="InterPro" id="IPR009061">
    <property type="entry name" value="DNA-bd_dom_put_sf"/>
</dbReference>
<dbReference type="SMART" id="SM00422">
    <property type="entry name" value="HTH_MERR"/>
    <property type="match status" value="1"/>
</dbReference>
<organism evidence="7 8">
    <name type="scientific">Roseivivax halotolerans</name>
    <dbReference type="NCBI Taxonomy" id="93684"/>
    <lineage>
        <taxon>Bacteria</taxon>
        <taxon>Pseudomonadati</taxon>
        <taxon>Pseudomonadota</taxon>
        <taxon>Alphaproteobacteria</taxon>
        <taxon>Rhodobacterales</taxon>
        <taxon>Roseobacteraceae</taxon>
        <taxon>Roseivivax</taxon>
    </lineage>
</organism>
<keyword evidence="8" id="KW-1185">Reference proteome</keyword>
<proteinExistence type="predicted"/>
<evidence type="ECO:0000259" key="6">
    <source>
        <dbReference type="PROSITE" id="PS50937"/>
    </source>
</evidence>
<dbReference type="GO" id="GO:0003700">
    <property type="term" value="F:DNA-binding transcription factor activity"/>
    <property type="evidence" value="ECO:0007669"/>
    <property type="project" value="InterPro"/>
</dbReference>
<dbReference type="PANTHER" id="PTHR30204:SF94">
    <property type="entry name" value="HEAVY METAL-DEPENDENT TRANSCRIPTIONAL REGULATOR HI_0293-RELATED"/>
    <property type="match status" value="1"/>
</dbReference>
<dbReference type="CDD" id="cd01108">
    <property type="entry name" value="HTH_CueR"/>
    <property type="match status" value="1"/>
</dbReference>
<dbReference type="InterPro" id="IPR047057">
    <property type="entry name" value="MerR_fam"/>
</dbReference>
<dbReference type="Proteomes" id="UP000243106">
    <property type="component" value="Unassembled WGS sequence"/>
</dbReference>
<comment type="subcellular location">
    <subcellularLocation>
        <location evidence="1">Cytoplasm</location>
    </subcellularLocation>
</comment>
<keyword evidence="3" id="KW-0805">Transcription regulation</keyword>
<dbReference type="InterPro" id="IPR011789">
    <property type="entry name" value="CueR"/>
</dbReference>
<evidence type="ECO:0000256" key="4">
    <source>
        <dbReference type="ARBA" id="ARBA00023125"/>
    </source>
</evidence>
<dbReference type="GO" id="GO:0005507">
    <property type="term" value="F:copper ion binding"/>
    <property type="evidence" value="ECO:0007669"/>
    <property type="project" value="InterPro"/>
</dbReference>
<name>A0A1I5ZAG8_9RHOB</name>
<dbReference type="InterPro" id="IPR015358">
    <property type="entry name" value="Tscrpt_reg_MerR_DNA-bd"/>
</dbReference>
<dbReference type="NCBIfam" id="TIGR02044">
    <property type="entry name" value="CueR"/>
    <property type="match status" value="1"/>
</dbReference>
<keyword evidence="4" id="KW-0238">DNA-binding</keyword>
<dbReference type="GO" id="GO:0045893">
    <property type="term" value="P:positive regulation of DNA-templated transcription"/>
    <property type="evidence" value="ECO:0007669"/>
    <property type="project" value="InterPro"/>
</dbReference>
<dbReference type="Pfam" id="PF09278">
    <property type="entry name" value="MerR-DNA-bind"/>
    <property type="match status" value="1"/>
</dbReference>
<feature type="domain" description="HTH merR-type" evidence="6">
    <location>
        <begin position="1"/>
        <end position="68"/>
    </location>
</feature>
<dbReference type="GO" id="GO:0003677">
    <property type="term" value="F:DNA binding"/>
    <property type="evidence" value="ECO:0007669"/>
    <property type="project" value="UniProtKB-KW"/>
</dbReference>
<dbReference type="InterPro" id="IPR000551">
    <property type="entry name" value="MerR-type_HTH_dom"/>
</dbReference>
<dbReference type="EMBL" id="FOXV01000008">
    <property type="protein sequence ID" value="SFQ53358.1"/>
    <property type="molecule type" value="Genomic_DNA"/>
</dbReference>
<dbReference type="STRING" id="93684.SAMN05421853_108182"/>
<dbReference type="PROSITE" id="PS50937">
    <property type="entry name" value="HTH_MERR_2"/>
    <property type="match status" value="1"/>
</dbReference>
<gene>
    <name evidence="7" type="ORF">SAMN05421853_108182</name>
</gene>
<sequence length="129" mass="14349">MNIGDVAKRSGVPAKTIRYYEEIGLIRPRRSENGYRAFADSDLHKLAFLGRARALGFSIEECRTLLALYEDDGRESAQVKAVAESHLAEIDAKIAQLQAMRETLARLVRACHGDDRPDCPILADLAHLD</sequence>
<accession>A0A1I5ZAG8</accession>
<dbReference type="PANTHER" id="PTHR30204">
    <property type="entry name" value="REDOX-CYCLING DRUG-SENSING TRANSCRIPTIONAL ACTIVATOR SOXR"/>
    <property type="match status" value="1"/>
</dbReference>
<dbReference type="SUPFAM" id="SSF46955">
    <property type="entry name" value="Putative DNA-binding domain"/>
    <property type="match status" value="1"/>
</dbReference>
<protein>
    <submittedName>
        <fullName evidence="7">Cu(I)-responsive transcriptional regulator</fullName>
    </submittedName>
</protein>
<dbReference type="RefSeq" id="WP_093012857.1">
    <property type="nucleotide sequence ID" value="NZ_FOXV01000008.1"/>
</dbReference>
<reference evidence="8" key="1">
    <citation type="submission" date="2016-10" db="EMBL/GenBank/DDBJ databases">
        <authorList>
            <person name="Varghese N."/>
            <person name="Submissions S."/>
        </authorList>
    </citation>
    <scope>NUCLEOTIDE SEQUENCE [LARGE SCALE GENOMIC DNA]</scope>
    <source>
        <strain evidence="8">JCM 10271</strain>
    </source>
</reference>
<keyword evidence="5" id="KW-0804">Transcription</keyword>
<keyword evidence="2" id="KW-0963">Cytoplasm</keyword>
<dbReference type="Gene3D" id="1.10.1660.10">
    <property type="match status" value="1"/>
</dbReference>
<dbReference type="GO" id="GO:0005737">
    <property type="term" value="C:cytoplasm"/>
    <property type="evidence" value="ECO:0007669"/>
    <property type="project" value="UniProtKB-SubCell"/>
</dbReference>
<evidence type="ECO:0000256" key="2">
    <source>
        <dbReference type="ARBA" id="ARBA00022490"/>
    </source>
</evidence>
<dbReference type="Pfam" id="PF00376">
    <property type="entry name" value="MerR"/>
    <property type="match status" value="1"/>
</dbReference>
<evidence type="ECO:0000256" key="5">
    <source>
        <dbReference type="ARBA" id="ARBA00023163"/>
    </source>
</evidence>
<evidence type="ECO:0000256" key="3">
    <source>
        <dbReference type="ARBA" id="ARBA00023015"/>
    </source>
</evidence>
<evidence type="ECO:0000256" key="1">
    <source>
        <dbReference type="ARBA" id="ARBA00004496"/>
    </source>
</evidence>
<dbReference type="AlphaFoldDB" id="A0A1I5ZAG8"/>
<evidence type="ECO:0000313" key="7">
    <source>
        <dbReference type="EMBL" id="SFQ53358.1"/>
    </source>
</evidence>
<evidence type="ECO:0000313" key="8">
    <source>
        <dbReference type="Proteomes" id="UP000243106"/>
    </source>
</evidence>